<keyword evidence="4" id="KW-0804">Transcription</keyword>
<dbReference type="GO" id="GO:0003700">
    <property type="term" value="F:DNA-binding transcription factor activity"/>
    <property type="evidence" value="ECO:0007669"/>
    <property type="project" value="TreeGrafter"/>
</dbReference>
<dbReference type="PANTHER" id="PTHR31945">
    <property type="entry name" value="TRANSCRIPTION FACTOR SCREAM2-RELATED"/>
    <property type="match status" value="1"/>
</dbReference>
<dbReference type="AlphaFoldDB" id="A0A444GJ92"/>
<comment type="caution">
    <text evidence="7">The sequence shown here is derived from an EMBL/GenBank/DDBJ whole genome shotgun (WGS) entry which is preliminary data.</text>
</comment>
<evidence type="ECO:0000256" key="3">
    <source>
        <dbReference type="ARBA" id="ARBA00023015"/>
    </source>
</evidence>
<evidence type="ECO:0000256" key="1">
    <source>
        <dbReference type="ARBA" id="ARBA00004123"/>
    </source>
</evidence>
<comment type="subcellular location">
    <subcellularLocation>
        <location evidence="1">Nucleus</location>
    </subcellularLocation>
</comment>
<dbReference type="PANTHER" id="PTHR31945:SF11">
    <property type="entry name" value="TRANSCRIPTION FACTOR ABORTED MICROSPORES"/>
    <property type="match status" value="1"/>
</dbReference>
<evidence type="ECO:0000256" key="6">
    <source>
        <dbReference type="SAM" id="MobiDB-lite"/>
    </source>
</evidence>
<protein>
    <submittedName>
        <fullName evidence="7">Uncharacterized protein</fullName>
    </submittedName>
</protein>
<organism evidence="7 8">
    <name type="scientific">Ensete ventricosum</name>
    <name type="common">Abyssinian banana</name>
    <name type="synonym">Musa ensete</name>
    <dbReference type="NCBI Taxonomy" id="4639"/>
    <lineage>
        <taxon>Eukaryota</taxon>
        <taxon>Viridiplantae</taxon>
        <taxon>Streptophyta</taxon>
        <taxon>Embryophyta</taxon>
        <taxon>Tracheophyta</taxon>
        <taxon>Spermatophyta</taxon>
        <taxon>Magnoliopsida</taxon>
        <taxon>Liliopsida</taxon>
        <taxon>Zingiberales</taxon>
        <taxon>Musaceae</taxon>
        <taxon>Ensete</taxon>
    </lineage>
</organism>
<dbReference type="GO" id="GO:0043565">
    <property type="term" value="F:sequence-specific DNA binding"/>
    <property type="evidence" value="ECO:0007669"/>
    <property type="project" value="TreeGrafter"/>
</dbReference>
<dbReference type="Proteomes" id="UP000287651">
    <property type="component" value="Unassembled WGS sequence"/>
</dbReference>
<dbReference type="InterPro" id="IPR036638">
    <property type="entry name" value="HLH_DNA-bd_sf"/>
</dbReference>
<dbReference type="EMBL" id="AMZH03026643">
    <property type="protein sequence ID" value="RRT34526.1"/>
    <property type="molecule type" value="Genomic_DNA"/>
</dbReference>
<evidence type="ECO:0000313" key="8">
    <source>
        <dbReference type="Proteomes" id="UP000287651"/>
    </source>
</evidence>
<proteinExistence type="inferred from homology"/>
<evidence type="ECO:0000256" key="2">
    <source>
        <dbReference type="ARBA" id="ARBA00005510"/>
    </source>
</evidence>
<feature type="compositionally biased region" description="Polar residues" evidence="6">
    <location>
        <begin position="43"/>
        <end position="54"/>
    </location>
</feature>
<keyword evidence="3" id="KW-0805">Transcription regulation</keyword>
<dbReference type="InterPro" id="IPR051358">
    <property type="entry name" value="TF_AMS/ICE1/BHLH6-like"/>
</dbReference>
<evidence type="ECO:0000313" key="7">
    <source>
        <dbReference type="EMBL" id="RRT34526.1"/>
    </source>
</evidence>
<gene>
    <name evidence="7" type="ORF">B296_00046360</name>
</gene>
<dbReference type="GO" id="GO:0046983">
    <property type="term" value="F:protein dimerization activity"/>
    <property type="evidence" value="ECO:0007669"/>
    <property type="project" value="InterPro"/>
</dbReference>
<dbReference type="SUPFAM" id="SSF47459">
    <property type="entry name" value="HLH, helix-loop-helix DNA-binding domain"/>
    <property type="match status" value="1"/>
</dbReference>
<evidence type="ECO:0000256" key="5">
    <source>
        <dbReference type="ARBA" id="ARBA00023242"/>
    </source>
</evidence>
<evidence type="ECO:0000256" key="4">
    <source>
        <dbReference type="ARBA" id="ARBA00023163"/>
    </source>
</evidence>
<dbReference type="GO" id="GO:0005634">
    <property type="term" value="C:nucleus"/>
    <property type="evidence" value="ECO:0007669"/>
    <property type="project" value="UniProtKB-SubCell"/>
</dbReference>
<keyword evidence="5" id="KW-0539">Nucleus</keyword>
<name>A0A444GJ92_ENSVE</name>
<feature type="region of interest" description="Disordered" evidence="6">
    <location>
        <begin position="24"/>
        <end position="101"/>
    </location>
</feature>
<reference evidence="7 8" key="1">
    <citation type="journal article" date="2014" name="Agronomy (Basel)">
        <title>A Draft Genome Sequence for Ensete ventricosum, the Drought-Tolerant Tree Against Hunger.</title>
        <authorList>
            <person name="Harrison J."/>
            <person name="Moore K.A."/>
            <person name="Paszkiewicz K."/>
            <person name="Jones T."/>
            <person name="Grant M."/>
            <person name="Ambacheew D."/>
            <person name="Muzemil S."/>
            <person name="Studholme D.J."/>
        </authorList>
    </citation>
    <scope>NUCLEOTIDE SEQUENCE [LARGE SCALE GENOMIC DNA]</scope>
</reference>
<sequence>MDRASILGDAIEYVMDLQKQVKDLQDELEETNQADGGGHDKQIGSSLHSSNSQMDVPIPNGWMDHDDSGNNPRTIAAADDNKPSSDKGQQMEATGGERVLPKGAVRAQARRVHEADGGDKLPGAGSDQRQCHLIRKPSLERPQSGGGYDRTLRLNSHTNRAYLNPKTIHLQRRDDEVVEADRVRDSLLEVTRHPQGRSELARAVEHQQQLGFHHHLRCLHRQA</sequence>
<comment type="similarity">
    <text evidence="2">Belongs to the bHLH protein family.</text>
</comment>
<accession>A0A444GJ92</accession>